<reference evidence="3" key="1">
    <citation type="journal article" date="2019" name="Int. J. Syst. Evol. Microbiol.">
        <title>The Global Catalogue of Microorganisms (GCM) 10K type strain sequencing project: providing services to taxonomists for standard genome sequencing and annotation.</title>
        <authorList>
            <consortium name="The Broad Institute Genomics Platform"/>
            <consortium name="The Broad Institute Genome Sequencing Center for Infectious Disease"/>
            <person name="Wu L."/>
            <person name="Ma J."/>
        </authorList>
    </citation>
    <scope>NUCLEOTIDE SEQUENCE [LARGE SCALE GENOMIC DNA]</scope>
    <source>
        <strain evidence="3">JCM 16540</strain>
    </source>
</reference>
<dbReference type="RefSeq" id="WP_204911350.1">
    <property type="nucleotide sequence ID" value="NZ_BAAAYR010000001.1"/>
</dbReference>
<gene>
    <name evidence="2" type="ORF">GCM10022197_17390</name>
</gene>
<dbReference type="EMBL" id="BAAAYR010000001">
    <property type="protein sequence ID" value="GAA3562304.1"/>
    <property type="molecule type" value="Genomic_DNA"/>
</dbReference>
<accession>A0ABP6XAS8</accession>
<evidence type="ECO:0000313" key="2">
    <source>
        <dbReference type="EMBL" id="GAA3562304.1"/>
    </source>
</evidence>
<evidence type="ECO:0008006" key="4">
    <source>
        <dbReference type="Google" id="ProtNLM"/>
    </source>
</evidence>
<dbReference type="Proteomes" id="UP001500767">
    <property type="component" value="Unassembled WGS sequence"/>
</dbReference>
<evidence type="ECO:0000313" key="3">
    <source>
        <dbReference type="Proteomes" id="UP001500767"/>
    </source>
</evidence>
<comment type="caution">
    <text evidence="2">The sequence shown here is derived from an EMBL/GenBank/DDBJ whole genome shotgun (WGS) entry which is preliminary data.</text>
</comment>
<name>A0ABP6XAS8_9ACTN</name>
<keyword evidence="3" id="KW-1185">Reference proteome</keyword>
<evidence type="ECO:0000256" key="1">
    <source>
        <dbReference type="SAM" id="MobiDB-lite"/>
    </source>
</evidence>
<dbReference type="InterPro" id="IPR038232">
    <property type="entry name" value="PknH-like_Extracell_sf"/>
</dbReference>
<protein>
    <recommendedName>
        <fullName evidence="4">PknH-like extracellular domain-containing protein</fullName>
    </recommendedName>
</protein>
<dbReference type="Gene3D" id="3.40.1000.70">
    <property type="entry name" value="PknH-like extracellular domain"/>
    <property type="match status" value="1"/>
</dbReference>
<organism evidence="2 3">
    <name type="scientific">Microlunatus spumicola</name>
    <dbReference type="NCBI Taxonomy" id="81499"/>
    <lineage>
        <taxon>Bacteria</taxon>
        <taxon>Bacillati</taxon>
        <taxon>Actinomycetota</taxon>
        <taxon>Actinomycetes</taxon>
        <taxon>Propionibacteriales</taxon>
        <taxon>Propionibacteriaceae</taxon>
        <taxon>Microlunatus</taxon>
    </lineage>
</organism>
<proteinExistence type="predicted"/>
<sequence length="228" mass="24774">MPRRPARSPAAPVVAALVAGSLVVVGAEVGAAYAVRSALDHRAYVTELRLDAALETFRPVERPGLASPADPATFGPDQNPRTDPAACAPLSVLTTTSPVDGRSWTGASGRPLQPVTLLVVRFDDAATARAELDRKRLALLRCRRVAITFPPYDGPPTTYTVEDRLRPTTAAGPVVRWSLVGGDRRFDFYVRRYANTLTWTYADDVSTPQVREEVADSLVTRLQDLAHR</sequence>
<feature type="region of interest" description="Disordered" evidence="1">
    <location>
        <begin position="61"/>
        <end position="85"/>
    </location>
</feature>